<dbReference type="Proteomes" id="UP000282674">
    <property type="component" value="Unassembled WGS sequence"/>
</dbReference>
<proteinExistence type="predicted"/>
<gene>
    <name evidence="2" type="ORF">EBO15_43005</name>
</gene>
<protein>
    <submittedName>
        <fullName evidence="2">Uncharacterized protein</fullName>
    </submittedName>
</protein>
<evidence type="ECO:0000256" key="1">
    <source>
        <dbReference type="SAM" id="MobiDB-lite"/>
    </source>
</evidence>
<name>A0A3M2KXK5_9ACTN</name>
<sequence length="111" mass="11603">MPCPAFSAAYAGATALPVRTGVLGDVAKYGGGVKRTIELIVTDLEGFGLFGAGLRPLGLMQQVSRDEQGRSVFAAELAEGAQRTAPATTHVNVTSPEGDESGPYSRRRRPV</sequence>
<keyword evidence="3" id="KW-1185">Reference proteome</keyword>
<reference evidence="2 3" key="1">
    <citation type="submission" date="2018-10" db="EMBL/GenBank/DDBJ databases">
        <title>Isolation from soil.</title>
        <authorList>
            <person name="Hu J."/>
        </authorList>
    </citation>
    <scope>NUCLEOTIDE SEQUENCE [LARGE SCALE GENOMIC DNA]</scope>
    <source>
        <strain evidence="2 3">NEAU-Ht49</strain>
    </source>
</reference>
<accession>A0A3M2KXK5</accession>
<dbReference type="EMBL" id="RFFG01000232">
    <property type="protein sequence ID" value="RMI30282.1"/>
    <property type="molecule type" value="Genomic_DNA"/>
</dbReference>
<feature type="region of interest" description="Disordered" evidence="1">
    <location>
        <begin position="81"/>
        <end position="111"/>
    </location>
</feature>
<feature type="compositionally biased region" description="Polar residues" evidence="1">
    <location>
        <begin position="85"/>
        <end position="95"/>
    </location>
</feature>
<evidence type="ECO:0000313" key="3">
    <source>
        <dbReference type="Proteomes" id="UP000282674"/>
    </source>
</evidence>
<comment type="caution">
    <text evidence="2">The sequence shown here is derived from an EMBL/GenBank/DDBJ whole genome shotgun (WGS) entry which is preliminary data.</text>
</comment>
<evidence type="ECO:0000313" key="2">
    <source>
        <dbReference type="EMBL" id="RMI30282.1"/>
    </source>
</evidence>
<organism evidence="2 3">
    <name type="scientific">Actinomadura harenae</name>
    <dbReference type="NCBI Taxonomy" id="2483351"/>
    <lineage>
        <taxon>Bacteria</taxon>
        <taxon>Bacillati</taxon>
        <taxon>Actinomycetota</taxon>
        <taxon>Actinomycetes</taxon>
        <taxon>Streptosporangiales</taxon>
        <taxon>Thermomonosporaceae</taxon>
        <taxon>Actinomadura</taxon>
    </lineage>
</organism>
<dbReference type="AlphaFoldDB" id="A0A3M2KXK5"/>